<proteinExistence type="predicted"/>
<protein>
    <submittedName>
        <fullName evidence="1">Uncharacterized protein</fullName>
    </submittedName>
</protein>
<reference evidence="1" key="2">
    <citation type="journal article" date="2015" name="Data Brief">
        <title>Shoot transcriptome of the giant reed, Arundo donax.</title>
        <authorList>
            <person name="Barrero R.A."/>
            <person name="Guerrero F.D."/>
            <person name="Moolhuijzen P."/>
            <person name="Goolsby J.A."/>
            <person name="Tidwell J."/>
            <person name="Bellgard S.E."/>
            <person name="Bellgard M.I."/>
        </authorList>
    </citation>
    <scope>NUCLEOTIDE SEQUENCE</scope>
    <source>
        <tissue evidence="1">Shoot tissue taken approximately 20 cm above the soil surface</tissue>
    </source>
</reference>
<sequence length="19" mass="2315">MGRLWWPVDPLSIFFSDFT</sequence>
<name>A0A0A9C984_ARUDO</name>
<evidence type="ECO:0000313" key="1">
    <source>
        <dbReference type="EMBL" id="JAD72091.1"/>
    </source>
</evidence>
<accession>A0A0A9C984</accession>
<dbReference type="EMBL" id="GBRH01225804">
    <property type="protein sequence ID" value="JAD72091.1"/>
    <property type="molecule type" value="Transcribed_RNA"/>
</dbReference>
<organism evidence="1">
    <name type="scientific">Arundo donax</name>
    <name type="common">Giant reed</name>
    <name type="synonym">Donax arundinaceus</name>
    <dbReference type="NCBI Taxonomy" id="35708"/>
    <lineage>
        <taxon>Eukaryota</taxon>
        <taxon>Viridiplantae</taxon>
        <taxon>Streptophyta</taxon>
        <taxon>Embryophyta</taxon>
        <taxon>Tracheophyta</taxon>
        <taxon>Spermatophyta</taxon>
        <taxon>Magnoliopsida</taxon>
        <taxon>Liliopsida</taxon>
        <taxon>Poales</taxon>
        <taxon>Poaceae</taxon>
        <taxon>PACMAD clade</taxon>
        <taxon>Arundinoideae</taxon>
        <taxon>Arundineae</taxon>
        <taxon>Arundo</taxon>
    </lineage>
</organism>
<dbReference type="AlphaFoldDB" id="A0A0A9C984"/>
<reference evidence="1" key="1">
    <citation type="submission" date="2014-09" db="EMBL/GenBank/DDBJ databases">
        <authorList>
            <person name="Magalhaes I.L.F."/>
            <person name="Oliveira U."/>
            <person name="Santos F.R."/>
            <person name="Vidigal T.H.D.A."/>
            <person name="Brescovit A.D."/>
            <person name="Santos A.J."/>
        </authorList>
    </citation>
    <scope>NUCLEOTIDE SEQUENCE</scope>
    <source>
        <tissue evidence="1">Shoot tissue taken approximately 20 cm above the soil surface</tissue>
    </source>
</reference>